<protein>
    <submittedName>
        <fullName evidence="9">Peptide ABC transporter permease</fullName>
    </submittedName>
</protein>
<dbReference type="GO" id="GO:0005886">
    <property type="term" value="C:plasma membrane"/>
    <property type="evidence" value="ECO:0007669"/>
    <property type="project" value="UniProtKB-SubCell"/>
</dbReference>
<keyword evidence="5 7" id="KW-1133">Transmembrane helix</keyword>
<evidence type="ECO:0000256" key="4">
    <source>
        <dbReference type="ARBA" id="ARBA00022692"/>
    </source>
</evidence>
<comment type="similarity">
    <text evidence="7">Belongs to the binding-protein-dependent transport system permease family.</text>
</comment>
<feature type="transmembrane region" description="Helical" evidence="7">
    <location>
        <begin position="178"/>
        <end position="198"/>
    </location>
</feature>
<dbReference type="GO" id="GO:0055085">
    <property type="term" value="P:transmembrane transport"/>
    <property type="evidence" value="ECO:0007669"/>
    <property type="project" value="InterPro"/>
</dbReference>
<dbReference type="PROSITE" id="PS50928">
    <property type="entry name" value="ABC_TM1"/>
    <property type="match status" value="1"/>
</dbReference>
<dbReference type="KEGG" id="maer:DAI18_05570"/>
<dbReference type="Gene3D" id="1.10.3720.10">
    <property type="entry name" value="MetI-like"/>
    <property type="match status" value="1"/>
</dbReference>
<dbReference type="PANTHER" id="PTHR43163">
    <property type="entry name" value="DIPEPTIDE TRANSPORT SYSTEM PERMEASE PROTEIN DPPB-RELATED"/>
    <property type="match status" value="1"/>
</dbReference>
<dbReference type="InterPro" id="IPR000515">
    <property type="entry name" value="MetI-like"/>
</dbReference>
<dbReference type="AlphaFoldDB" id="A0A2S0P840"/>
<keyword evidence="3" id="KW-1003">Cell membrane</keyword>
<keyword evidence="10" id="KW-1185">Reference proteome</keyword>
<feature type="transmembrane region" description="Helical" evidence="7">
    <location>
        <begin position="104"/>
        <end position="124"/>
    </location>
</feature>
<dbReference type="CDD" id="cd06261">
    <property type="entry name" value="TM_PBP2"/>
    <property type="match status" value="1"/>
</dbReference>
<evidence type="ECO:0000256" key="3">
    <source>
        <dbReference type="ARBA" id="ARBA00022475"/>
    </source>
</evidence>
<dbReference type="OrthoDB" id="9805855at2"/>
<dbReference type="SUPFAM" id="SSF161098">
    <property type="entry name" value="MetI-like"/>
    <property type="match status" value="1"/>
</dbReference>
<feature type="domain" description="ABC transmembrane type-1" evidence="8">
    <location>
        <begin position="100"/>
        <end position="301"/>
    </location>
</feature>
<evidence type="ECO:0000313" key="10">
    <source>
        <dbReference type="Proteomes" id="UP000244173"/>
    </source>
</evidence>
<feature type="transmembrane region" description="Helical" evidence="7">
    <location>
        <begin position="278"/>
        <end position="301"/>
    </location>
</feature>
<evidence type="ECO:0000256" key="6">
    <source>
        <dbReference type="ARBA" id="ARBA00023136"/>
    </source>
</evidence>
<dbReference type="Proteomes" id="UP000244173">
    <property type="component" value="Chromosome"/>
</dbReference>
<comment type="subcellular location">
    <subcellularLocation>
        <location evidence="1 7">Cell membrane</location>
        <topology evidence="1 7">Multi-pass membrane protein</topology>
    </subcellularLocation>
</comment>
<name>A0A2S0P840_9NEIS</name>
<organism evidence="9 10">
    <name type="scientific">Microvirgula aerodenitrificans</name>
    <dbReference type="NCBI Taxonomy" id="57480"/>
    <lineage>
        <taxon>Bacteria</taxon>
        <taxon>Pseudomonadati</taxon>
        <taxon>Pseudomonadota</taxon>
        <taxon>Betaproteobacteria</taxon>
        <taxon>Neisseriales</taxon>
        <taxon>Aquaspirillaceae</taxon>
        <taxon>Microvirgula</taxon>
    </lineage>
</organism>
<keyword evidence="6 7" id="KW-0472">Membrane</keyword>
<proteinExistence type="inferred from homology"/>
<dbReference type="PANTHER" id="PTHR43163:SF6">
    <property type="entry name" value="DIPEPTIDE TRANSPORT SYSTEM PERMEASE PROTEIN DPPB-RELATED"/>
    <property type="match status" value="1"/>
</dbReference>
<feature type="transmembrane region" description="Helical" evidence="7">
    <location>
        <begin position="144"/>
        <end position="166"/>
    </location>
</feature>
<keyword evidence="4 7" id="KW-0812">Transmembrane</keyword>
<dbReference type="EMBL" id="CP028519">
    <property type="protein sequence ID" value="AVY93574.1"/>
    <property type="molecule type" value="Genomic_DNA"/>
</dbReference>
<evidence type="ECO:0000256" key="2">
    <source>
        <dbReference type="ARBA" id="ARBA00022448"/>
    </source>
</evidence>
<gene>
    <name evidence="9" type="ORF">DAI18_05570</name>
</gene>
<feature type="transmembrane region" description="Helical" evidence="7">
    <location>
        <begin position="236"/>
        <end position="258"/>
    </location>
</feature>
<sequence length="316" mass="33440">MSTSHSLPGRLGQALLVLWATFTLSFLLLQALPGDAILIKFLNPDLGLSPEQVADIRASYGADSPLAEQYLHTLVNFLSGHFGYSVQAGVPVSQSLATSLPPTLHLAGLGFLLAAALAVVLAVLSTTARGAWLREVIRSLPSLFISVPVFWLGIMLIQVFSFRFGLIPVINPGPWEGLVLPTLTLALPISAPLAQILMRNIDEVLTQPFVAVARAKGATRNGVLWRHVARNAVPPTLTMAGILFGELLAGAVVTEAVFGLNGLGSLTQQAVGNQDTAVLQAIVVFSATVFVVINLIVDLLLPVLDPRLRREAGAAS</sequence>
<dbReference type="STRING" id="1122240.GCA_000620105_01169"/>
<evidence type="ECO:0000256" key="1">
    <source>
        <dbReference type="ARBA" id="ARBA00004651"/>
    </source>
</evidence>
<evidence type="ECO:0000313" key="9">
    <source>
        <dbReference type="EMBL" id="AVY93574.1"/>
    </source>
</evidence>
<dbReference type="Pfam" id="PF00528">
    <property type="entry name" value="BPD_transp_1"/>
    <property type="match status" value="1"/>
</dbReference>
<dbReference type="RefSeq" id="WP_107888891.1">
    <property type="nucleotide sequence ID" value="NZ_CP028519.1"/>
</dbReference>
<evidence type="ECO:0000256" key="5">
    <source>
        <dbReference type="ARBA" id="ARBA00022989"/>
    </source>
</evidence>
<accession>A0A2S0P840</accession>
<reference evidence="9 10" key="1">
    <citation type="submission" date="2018-04" db="EMBL/GenBank/DDBJ databases">
        <title>Denitrifier Microvirgula.</title>
        <authorList>
            <person name="Anderson E."/>
            <person name="Jang J."/>
            <person name="Ishii S."/>
        </authorList>
    </citation>
    <scope>NUCLEOTIDE SEQUENCE [LARGE SCALE GENOMIC DNA]</scope>
    <source>
        <strain evidence="9 10">BE2.4</strain>
    </source>
</reference>
<keyword evidence="2 7" id="KW-0813">Transport</keyword>
<evidence type="ECO:0000256" key="7">
    <source>
        <dbReference type="RuleBase" id="RU363032"/>
    </source>
</evidence>
<evidence type="ECO:0000259" key="8">
    <source>
        <dbReference type="PROSITE" id="PS50928"/>
    </source>
</evidence>
<dbReference type="InterPro" id="IPR035906">
    <property type="entry name" value="MetI-like_sf"/>
</dbReference>